<dbReference type="SUPFAM" id="SSF53335">
    <property type="entry name" value="S-adenosyl-L-methionine-dependent methyltransferases"/>
    <property type="match status" value="2"/>
</dbReference>
<name>A0A914H2M9_GLORO</name>
<dbReference type="Proteomes" id="UP000887572">
    <property type="component" value="Unplaced"/>
</dbReference>
<evidence type="ECO:0000256" key="2">
    <source>
        <dbReference type="ARBA" id="ARBA00022603"/>
    </source>
</evidence>
<dbReference type="AlphaFoldDB" id="A0A914H2M9"/>
<organism evidence="6 7">
    <name type="scientific">Globodera rostochiensis</name>
    <name type="common">Golden nematode worm</name>
    <name type="synonym">Heterodera rostochiensis</name>
    <dbReference type="NCBI Taxonomy" id="31243"/>
    <lineage>
        <taxon>Eukaryota</taxon>
        <taxon>Metazoa</taxon>
        <taxon>Ecdysozoa</taxon>
        <taxon>Nematoda</taxon>
        <taxon>Chromadorea</taxon>
        <taxon>Rhabditida</taxon>
        <taxon>Tylenchina</taxon>
        <taxon>Tylenchomorpha</taxon>
        <taxon>Tylenchoidea</taxon>
        <taxon>Heteroderidae</taxon>
        <taxon>Heteroderinae</taxon>
        <taxon>Globodera</taxon>
    </lineage>
</organism>
<proteinExistence type="inferred from homology"/>
<feature type="region of interest" description="Disordered" evidence="4">
    <location>
        <begin position="647"/>
        <end position="673"/>
    </location>
</feature>
<dbReference type="CDD" id="cd02440">
    <property type="entry name" value="AdoMet_MTases"/>
    <property type="match status" value="1"/>
</dbReference>
<evidence type="ECO:0000313" key="7">
    <source>
        <dbReference type="WBParaSite" id="Gr19_v10_g13582.t1"/>
    </source>
</evidence>
<evidence type="ECO:0000256" key="4">
    <source>
        <dbReference type="SAM" id="MobiDB-lite"/>
    </source>
</evidence>
<dbReference type="Pfam" id="PF01564">
    <property type="entry name" value="Spermine_synth"/>
    <property type="match status" value="1"/>
</dbReference>
<dbReference type="InterPro" id="IPR029063">
    <property type="entry name" value="SAM-dependent_MTases_sf"/>
</dbReference>
<feature type="domain" description="Methyltransferase" evidence="5">
    <location>
        <begin position="49"/>
        <end position="173"/>
    </location>
</feature>
<protein>
    <submittedName>
        <fullName evidence="7">Methyltransferase type 11 domain-containing protein</fullName>
    </submittedName>
</protein>
<comment type="similarity">
    <text evidence="1">Belongs to the methyltransferase superfamily.</text>
</comment>
<dbReference type="PANTHER" id="PTHR12176">
    <property type="entry name" value="SAM-DEPENDENT METHYLTRANSFERASE SUPERFAMILY PROTEIN"/>
    <property type="match status" value="1"/>
</dbReference>
<dbReference type="PANTHER" id="PTHR12176:SF59">
    <property type="entry name" value="METHYLTRANSFERASE DOMAIN-CONTAINING PROTEIN-RELATED"/>
    <property type="match status" value="1"/>
</dbReference>
<dbReference type="WBParaSite" id="Gr19_v10_g13582.t1">
    <property type="protein sequence ID" value="Gr19_v10_g13582.t1"/>
    <property type="gene ID" value="Gr19_v10_g13582"/>
</dbReference>
<evidence type="ECO:0000259" key="5">
    <source>
        <dbReference type="Pfam" id="PF13847"/>
    </source>
</evidence>
<dbReference type="Gene3D" id="3.40.50.150">
    <property type="entry name" value="Vaccinia Virus protein VP39"/>
    <property type="match status" value="2"/>
</dbReference>
<dbReference type="GO" id="GO:0032259">
    <property type="term" value="P:methylation"/>
    <property type="evidence" value="ECO:0007669"/>
    <property type="project" value="UniProtKB-KW"/>
</dbReference>
<dbReference type="GO" id="GO:0008168">
    <property type="term" value="F:methyltransferase activity"/>
    <property type="evidence" value="ECO:0007669"/>
    <property type="project" value="UniProtKB-KW"/>
</dbReference>
<evidence type="ECO:0000256" key="3">
    <source>
        <dbReference type="ARBA" id="ARBA00022679"/>
    </source>
</evidence>
<evidence type="ECO:0000256" key="1">
    <source>
        <dbReference type="ARBA" id="ARBA00008361"/>
    </source>
</evidence>
<reference evidence="7" key="1">
    <citation type="submission" date="2022-11" db="UniProtKB">
        <authorList>
            <consortium name="WormBaseParasite"/>
        </authorList>
    </citation>
    <scope>IDENTIFICATION</scope>
</reference>
<keyword evidence="2" id="KW-0489">Methyltransferase</keyword>
<keyword evidence="3" id="KW-0808">Transferase</keyword>
<dbReference type="InterPro" id="IPR051419">
    <property type="entry name" value="Lys/N-term_MeTrsfase_sf"/>
</dbReference>
<dbReference type="InterPro" id="IPR025714">
    <property type="entry name" value="Methyltranfer_dom"/>
</dbReference>
<dbReference type="Pfam" id="PF13847">
    <property type="entry name" value="Methyltransf_31"/>
    <property type="match status" value="1"/>
</dbReference>
<accession>A0A914H2M9</accession>
<keyword evidence="6" id="KW-1185">Reference proteome</keyword>
<evidence type="ECO:0000313" key="6">
    <source>
        <dbReference type="Proteomes" id="UP000887572"/>
    </source>
</evidence>
<sequence>MDLLPRNEKEFTDPLYWKRFFEHCDTSFEWYGSYGKLSPVLEKYMRPSDTILQIGCGNSSLAEQLHDNGFRNVHSIDTDAQVITQQKKKHYETRPSLKFEQRSAADIGLPDVSVNVVVDKGTLDALLPSAECCANAGNFTDDDTTNDDLVTSMFREIDRCLTPFGRYIVITLAQQHIVQRLFTYFGTNKFMIRVQTCDRTNADFAMPVFAIIVTKFKTALAERRPTEFVGAFADGGQPPPPEQLNTLDNVLERICAAQQMNWFRHFISRGPVDETSVKICSLDGAERYELIVVDDKELKTMCKYGAFVVPFGRENDWLFATKKGRTILRKNCELHRIVIVRLSRAQKYGTLEDIQRELNAFILDFMPKACAGQKINFLSLGSADVTEQIARGDSAISGKWTVEHVQIEQSIRRRLVFMGSSNLVQSEVEVVKNNDHWQIDWSDLSCEHHKMMLTGLELLPTPGGLMRALETPLRFALLGLGGGILAKFVHDKFKQSEIVAVELDSDVLSIAQKHFEFPIANGSDRIKVVICDAIDFVREHSEEDSPKFDVLLVDLSGTVGKHGIYCPPPQFVTDETLSLMRNCLVKNGGVLSLNLVTRDETAADMVKRTLSTIFPDVYSIKGDEDINEVLICSSTANVPAIAALRLNEGEPTKKRKTSKRQPPPPTKAKIDDAKQEPWMKECIGYLEKIKKCVHHP</sequence>